<reference evidence="2" key="1">
    <citation type="submission" date="2016-10" db="EMBL/GenBank/DDBJ databases">
        <authorList>
            <person name="Varghese N."/>
            <person name="Submissions S."/>
        </authorList>
    </citation>
    <scope>NUCLEOTIDE SEQUENCE [LARGE SCALE GENOMIC DNA]</scope>
    <source>
        <strain evidence="2">CGMCC 1.6854</strain>
    </source>
</reference>
<dbReference type="AlphaFoldDB" id="A0A1G9WZL3"/>
<dbReference type="InterPro" id="IPR021338">
    <property type="entry name" value="DUF2953"/>
</dbReference>
<proteinExistence type="predicted"/>
<dbReference type="STRING" id="459525.SAMN04488137_2488"/>
<evidence type="ECO:0000313" key="1">
    <source>
        <dbReference type="EMBL" id="SDM89972.1"/>
    </source>
</evidence>
<accession>A0A1G9WZL3</accession>
<dbReference type="Pfam" id="PF11167">
    <property type="entry name" value="DUF2953"/>
    <property type="match status" value="1"/>
</dbReference>
<name>A0A1G9WZL3_9BACL</name>
<evidence type="ECO:0008006" key="3">
    <source>
        <dbReference type="Google" id="ProtNLM"/>
    </source>
</evidence>
<gene>
    <name evidence="1" type="ORF">SAMN04488137_2488</name>
</gene>
<sequence>MFIVYSILILLLLLFVALPLSTLHITFLFSHQGDDDFLRLKITLWKVISYTLELPEIKINLAEKKLDLKQKSKGASKEKKKRKSITLHAFLNSYYNYRNLLRHVGGFYRILKVFFKKVTITDVKWNSRFGLGDAASTAVASGLVWALKGNVLGLLSHIVRLKGIPTIGVIPVYQGTLTQTRLSCMISFKIGHAIVVMLQVLKHWRSISSNANKKSKKYVAGGTSHV</sequence>
<dbReference type="OrthoDB" id="1683589at2"/>
<keyword evidence="2" id="KW-1185">Reference proteome</keyword>
<dbReference type="RefSeq" id="WP_090234974.1">
    <property type="nucleotide sequence ID" value="NZ_FNHW01000001.1"/>
</dbReference>
<evidence type="ECO:0000313" key="2">
    <source>
        <dbReference type="Proteomes" id="UP000199544"/>
    </source>
</evidence>
<organism evidence="1 2">
    <name type="scientific">Fictibacillus solisalsi</name>
    <dbReference type="NCBI Taxonomy" id="459525"/>
    <lineage>
        <taxon>Bacteria</taxon>
        <taxon>Bacillati</taxon>
        <taxon>Bacillota</taxon>
        <taxon>Bacilli</taxon>
        <taxon>Bacillales</taxon>
        <taxon>Fictibacillaceae</taxon>
        <taxon>Fictibacillus</taxon>
    </lineage>
</organism>
<dbReference type="Proteomes" id="UP000199544">
    <property type="component" value="Unassembled WGS sequence"/>
</dbReference>
<dbReference type="EMBL" id="FNHW01000001">
    <property type="protein sequence ID" value="SDM89972.1"/>
    <property type="molecule type" value="Genomic_DNA"/>
</dbReference>
<protein>
    <recommendedName>
        <fullName evidence="3">DUF2953 domain-containing protein</fullName>
    </recommendedName>
</protein>